<keyword evidence="1" id="KW-0812">Transmembrane</keyword>
<gene>
    <name evidence="2" type="ORF">CHRIB12_LOCUS11436</name>
    <name evidence="4" type="ORF">RhiirA1_535677</name>
    <name evidence="3" type="ORF">RhiirA5_355706</name>
</gene>
<dbReference type="EMBL" id="LLXH01000470">
    <property type="protein sequence ID" value="PKC66343.1"/>
    <property type="molecule type" value="Genomic_DNA"/>
</dbReference>
<accession>A0A2I1F1G9</accession>
<evidence type="ECO:0000313" key="2">
    <source>
        <dbReference type="EMBL" id="CAB5367801.1"/>
    </source>
</evidence>
<keyword evidence="1" id="KW-0472">Membrane</keyword>
<evidence type="ECO:0000256" key="1">
    <source>
        <dbReference type="SAM" id="Phobius"/>
    </source>
</evidence>
<dbReference type="VEuPathDB" id="FungiDB:RhiirFUN_011063"/>
<evidence type="ECO:0000313" key="3">
    <source>
        <dbReference type="EMBL" id="PKC10265.1"/>
    </source>
</evidence>
<reference evidence="4 5" key="3">
    <citation type="submission" date="2017-10" db="EMBL/GenBank/DDBJ databases">
        <title>Extensive intraspecific genome diversity in a model arbuscular mycorrhizal fungus.</title>
        <authorList>
            <person name="Chen E.C.H."/>
            <person name="Morin E."/>
            <person name="Baudet D."/>
            <person name="Noel J."/>
            <person name="Ndikumana S."/>
            <person name="Charron P."/>
            <person name="St-Onge C."/>
            <person name="Giorgi J."/>
            <person name="Grigoriev I.V."/>
            <person name="Roux C."/>
            <person name="Martin F.M."/>
            <person name="Corradi N."/>
        </authorList>
    </citation>
    <scope>NUCLEOTIDE SEQUENCE [LARGE SCALE GENOMIC DNA]</scope>
    <source>
        <strain evidence="4 5">A1</strain>
    </source>
</reference>
<sequence length="327" mass="36554">MSHASPLVVRILHSLLVFALLVIFGYQLYSVYKTVNVPTEAFSINSEKALVPPALTFCLTRETSYLFSIEIYNQTVDRGTYLKQYPIDSYELSSIKGLVARCWILSPPVGVDRALIKNPPPVPNVPDMVFTTTRADDGLGVSPLLINIFDPLQRDTLFDFNRFVSVNPDANRAIQFTRTKHIDLKGKVVNDVKYNIIEEFRDSSQTVPGVSFTNKFTFRAASFDVPVTTEVITITIPVAIYSTLTFLGVLITSVYLPLVGQGKYRPWGYINRLTGYYPVEHISRSGNSPQIIEAGLLKKGDDSPTIPTIEEKLGIYLEKIGKAKYSN</sequence>
<dbReference type="AlphaFoldDB" id="A0A2I1F1G9"/>
<protein>
    <submittedName>
        <fullName evidence="2">Uncharacterized protein</fullName>
    </submittedName>
</protein>
<dbReference type="VEuPathDB" id="FungiDB:RhiirA1_535677"/>
<reference evidence="2" key="5">
    <citation type="submission" date="2020-05" db="EMBL/GenBank/DDBJ databases">
        <authorList>
            <person name="Rincon C."/>
            <person name="Sanders R I."/>
            <person name="Robbins C."/>
            <person name="Chaturvedi A."/>
        </authorList>
    </citation>
    <scope>NUCLEOTIDE SEQUENCE</scope>
    <source>
        <strain evidence="2">CHB12</strain>
    </source>
</reference>
<evidence type="ECO:0000313" key="6">
    <source>
        <dbReference type="Proteomes" id="UP000232722"/>
    </source>
</evidence>
<comment type="caution">
    <text evidence="2">The sequence shown here is derived from an EMBL/GenBank/DDBJ whole genome shotgun (WGS) entry which is preliminary data.</text>
</comment>
<feature type="transmembrane region" description="Helical" evidence="1">
    <location>
        <begin position="238"/>
        <end position="258"/>
    </location>
</feature>
<dbReference type="Proteomes" id="UP000684084">
    <property type="component" value="Unassembled WGS sequence"/>
</dbReference>
<dbReference type="OrthoDB" id="2410210at2759"/>
<evidence type="ECO:0000313" key="5">
    <source>
        <dbReference type="Proteomes" id="UP000232688"/>
    </source>
</evidence>
<keyword evidence="1" id="KW-1133">Transmembrane helix</keyword>
<reference evidence="3 6" key="1">
    <citation type="submission" date="2016-04" db="EMBL/GenBank/DDBJ databases">
        <title>Genome analyses suggest a sexual origin of heterokaryosis in a supposedly ancient asexual fungus.</title>
        <authorList>
            <person name="Ropars J."/>
            <person name="Sedzielewska K."/>
            <person name="Noel J."/>
            <person name="Charron P."/>
            <person name="Farinelli L."/>
            <person name="Marton T."/>
            <person name="Kruger M."/>
            <person name="Pelin A."/>
            <person name="Brachmann A."/>
            <person name="Corradi N."/>
        </authorList>
    </citation>
    <scope>NUCLEOTIDE SEQUENCE [LARGE SCALE GENOMIC DNA]</scope>
    <source>
        <strain evidence="3 6">A5</strain>
    </source>
</reference>
<dbReference type="VEuPathDB" id="FungiDB:FUN_015264"/>
<proteinExistence type="predicted"/>
<dbReference type="Proteomes" id="UP000232688">
    <property type="component" value="Unassembled WGS sequence"/>
</dbReference>
<evidence type="ECO:0000313" key="7">
    <source>
        <dbReference type="Proteomes" id="UP000684084"/>
    </source>
</evidence>
<feature type="transmembrane region" description="Helical" evidence="1">
    <location>
        <begin position="7"/>
        <end position="29"/>
    </location>
</feature>
<dbReference type="EMBL" id="CAGKOT010000024">
    <property type="protein sequence ID" value="CAB5367801.1"/>
    <property type="molecule type" value="Genomic_DNA"/>
</dbReference>
<organism evidence="2 7">
    <name type="scientific">Rhizophagus irregularis</name>
    <dbReference type="NCBI Taxonomy" id="588596"/>
    <lineage>
        <taxon>Eukaryota</taxon>
        <taxon>Fungi</taxon>
        <taxon>Fungi incertae sedis</taxon>
        <taxon>Mucoromycota</taxon>
        <taxon>Glomeromycotina</taxon>
        <taxon>Glomeromycetes</taxon>
        <taxon>Glomerales</taxon>
        <taxon>Glomeraceae</taxon>
        <taxon>Rhizophagus</taxon>
    </lineage>
</organism>
<dbReference type="EMBL" id="LLXJ01000394">
    <property type="protein sequence ID" value="PKC10265.1"/>
    <property type="molecule type" value="Genomic_DNA"/>
</dbReference>
<evidence type="ECO:0000313" key="4">
    <source>
        <dbReference type="EMBL" id="PKC66343.1"/>
    </source>
</evidence>
<reference evidence="3 6" key="2">
    <citation type="submission" date="2017-09" db="EMBL/GenBank/DDBJ databases">
        <title>Extensive intraspecific genome diversity in a model arbuscular mycorrhizal fungus.</title>
        <authorList>
            <person name="Chen E.C."/>
            <person name="Morin E."/>
            <person name="Beaudet D."/>
            <person name="Noel J."/>
            <person name="Ndikumana S."/>
            <person name="Charron P."/>
            <person name="St-Onge C."/>
            <person name="Giorgi J."/>
            <person name="Grigoriev I.V."/>
            <person name="Roux C."/>
            <person name="Martin F.M."/>
            <person name="Corradi N."/>
        </authorList>
    </citation>
    <scope>NUCLEOTIDE SEQUENCE [LARGE SCALE GENOMIC DNA]</scope>
    <source>
        <strain evidence="3 6">A5</strain>
    </source>
</reference>
<reference evidence="4 5" key="4">
    <citation type="submission" date="2017-10" db="EMBL/GenBank/DDBJ databases">
        <title>Genome analyses suggest a sexual origin of heterokaryosis in a supposedly ancient asexual fungus.</title>
        <authorList>
            <person name="Corradi N."/>
            <person name="Sedzielewska K."/>
            <person name="Noel J."/>
            <person name="Charron P."/>
            <person name="Farinelli L."/>
            <person name="Marton T."/>
            <person name="Kruger M."/>
            <person name="Pelin A."/>
            <person name="Brachmann A."/>
            <person name="Corradi N."/>
        </authorList>
    </citation>
    <scope>NUCLEOTIDE SEQUENCE [LARGE SCALE GENOMIC DNA]</scope>
    <source>
        <strain evidence="4 5">A1</strain>
    </source>
</reference>
<name>A0A2I1F1G9_9GLOM</name>
<dbReference type="Proteomes" id="UP000232722">
    <property type="component" value="Unassembled WGS sequence"/>
</dbReference>